<feature type="active site" description="Nucleophile" evidence="2">
    <location>
        <position position="43"/>
    </location>
</feature>
<keyword evidence="2" id="KW-0442">Lipid degradation</keyword>
<keyword evidence="2 4" id="KW-0378">Hydrolase</keyword>
<keyword evidence="5" id="KW-1185">Reference proteome</keyword>
<evidence type="ECO:0000313" key="5">
    <source>
        <dbReference type="Proteomes" id="UP000024942"/>
    </source>
</evidence>
<evidence type="ECO:0000256" key="2">
    <source>
        <dbReference type="PROSITE-ProRule" id="PRU01161"/>
    </source>
</evidence>
<dbReference type="PROSITE" id="PS51635">
    <property type="entry name" value="PNPLA"/>
    <property type="match status" value="1"/>
</dbReference>
<dbReference type="STRING" id="1280953.HOC_18844"/>
<feature type="domain" description="PNPLA" evidence="3">
    <location>
        <begin position="6"/>
        <end position="201"/>
    </location>
</feature>
<evidence type="ECO:0000259" key="3">
    <source>
        <dbReference type="PROSITE" id="PS51635"/>
    </source>
</evidence>
<dbReference type="Pfam" id="PF01734">
    <property type="entry name" value="Patatin"/>
    <property type="match status" value="1"/>
</dbReference>
<comment type="caution">
    <text evidence="4">The sequence shown here is derived from an EMBL/GenBank/DDBJ whole genome shotgun (WGS) entry which is preliminary data.</text>
</comment>
<dbReference type="GO" id="GO:0016042">
    <property type="term" value="P:lipid catabolic process"/>
    <property type="evidence" value="ECO:0007669"/>
    <property type="project" value="UniProtKB-UniRule"/>
</dbReference>
<evidence type="ECO:0000313" key="4">
    <source>
        <dbReference type="EMBL" id="KDA00778.1"/>
    </source>
</evidence>
<evidence type="ECO:0000256" key="1">
    <source>
        <dbReference type="ARBA" id="ARBA00023098"/>
    </source>
</evidence>
<name>A0A059G2S6_9PROT</name>
<feature type="active site" description="Proton acceptor" evidence="2">
    <location>
        <position position="188"/>
    </location>
</feature>
<dbReference type="RefSeq" id="WP_035541386.1">
    <property type="nucleotide sequence ID" value="NZ_ARYL01000050.1"/>
</dbReference>
<comment type="caution">
    <text evidence="2">Lacks conserved residue(s) required for the propagation of feature annotation.</text>
</comment>
<dbReference type="Proteomes" id="UP000024942">
    <property type="component" value="Unassembled WGS sequence"/>
</dbReference>
<protein>
    <submittedName>
        <fullName evidence="4">Putative esterase of the alpha-beta hydrolase superfamily protein</fullName>
    </submittedName>
</protein>
<dbReference type="Gene3D" id="3.40.1090.10">
    <property type="entry name" value="Cytosolic phospholipase A2 catalytic domain"/>
    <property type="match status" value="2"/>
</dbReference>
<keyword evidence="1 2" id="KW-0443">Lipid metabolism</keyword>
<dbReference type="AlphaFoldDB" id="A0A059G2S6"/>
<dbReference type="PATRIC" id="fig|1280953.3.peg.3770"/>
<accession>A0A059G2S6</accession>
<sequence length="573" mass="64340">MKKVSVAFQGGGARIFDLIAAANALDTLQREDKLRVTRVAGTSAGAIAAAAFSCGAKFTQIPVSGPKIGALIAKRLPQKKLAKANVIISVLRNRPLYRERDVISLITEIFGLLGVDSRKPIRDCMANQKARCKELRIMASRLDSASPYQFTEQSDLELNRALVDSAGLPFIFKLPGKNTNSINPHLVDGGLFQNLPGEAATLGLSDDVVPIAVRFPDMGDIDIQSKAPLEYLGYILSRMIDARTNEAALLFEEQRIVTIQSKMSSLSFDQIIGDDFEDAYEQSFKSAYKEIERAVTADENVRKNYYDSTPKSLVGLYRSFQSEVKEFAENGHEFYSYKAREVRIIYHVNSLINEEFPDTIRTIFKLDGKENTNNEGLQNETQFQYLPIFFHNTNKCTLAPPTVEATIISKQSGNETSSQDMPVLTLPLQSKHKDYQTMILMMQRPLPKTCSVVISQNEECIAALEELKDLGRDYLYFSTQNNQHIEKMTFELHLPEKDKSGHLIDFVIRPISQKQDKHIVKAYAPNPKLRPIPTISNDKPVSGLLKKYEATFEQEAGSREANIYMIAVERIFT</sequence>
<feature type="short sequence motif" description="DGA/G" evidence="2">
    <location>
        <begin position="188"/>
        <end position="190"/>
    </location>
</feature>
<dbReference type="EMBL" id="ARYL01000050">
    <property type="protein sequence ID" value="KDA00778.1"/>
    <property type="molecule type" value="Genomic_DNA"/>
</dbReference>
<proteinExistence type="predicted"/>
<dbReference type="SUPFAM" id="SSF52151">
    <property type="entry name" value="FabD/lysophospholipase-like"/>
    <property type="match status" value="1"/>
</dbReference>
<dbReference type="GO" id="GO:0016787">
    <property type="term" value="F:hydrolase activity"/>
    <property type="evidence" value="ECO:0007669"/>
    <property type="project" value="UniProtKB-UniRule"/>
</dbReference>
<dbReference type="InterPro" id="IPR002641">
    <property type="entry name" value="PNPLA_dom"/>
</dbReference>
<gene>
    <name evidence="4" type="ORF">HOC_18844</name>
</gene>
<reference evidence="4 5" key="1">
    <citation type="journal article" date="2014" name="Antonie Van Leeuwenhoek">
        <title>Hyphomonas beringensis sp. nov. and Hyphomonas chukchiensis sp. nov., isolated from surface seawater of the Bering Sea and Chukchi Sea.</title>
        <authorList>
            <person name="Li C."/>
            <person name="Lai Q."/>
            <person name="Li G."/>
            <person name="Dong C."/>
            <person name="Wang J."/>
            <person name="Liao Y."/>
            <person name="Shao Z."/>
        </authorList>
    </citation>
    <scope>NUCLEOTIDE SEQUENCE [LARGE SCALE GENOMIC DNA]</scope>
    <source>
        <strain evidence="4 5">SCH89</strain>
    </source>
</reference>
<dbReference type="InterPro" id="IPR016035">
    <property type="entry name" value="Acyl_Trfase/lysoPLipase"/>
</dbReference>
<dbReference type="OrthoDB" id="9797304at2"/>
<dbReference type="eggNOG" id="COG1752">
    <property type="taxonomic scope" value="Bacteria"/>
</dbReference>
<organism evidence="4 5">
    <name type="scientific">Hyphomonas oceanitis SCH89</name>
    <dbReference type="NCBI Taxonomy" id="1280953"/>
    <lineage>
        <taxon>Bacteria</taxon>
        <taxon>Pseudomonadati</taxon>
        <taxon>Pseudomonadota</taxon>
        <taxon>Alphaproteobacteria</taxon>
        <taxon>Hyphomonadales</taxon>
        <taxon>Hyphomonadaceae</taxon>
        <taxon>Hyphomonas</taxon>
    </lineage>
</organism>
<feature type="short sequence motif" description="GXSXG" evidence="2">
    <location>
        <begin position="41"/>
        <end position="45"/>
    </location>
</feature>